<dbReference type="Proteomes" id="UP001501578">
    <property type="component" value="Unassembled WGS sequence"/>
</dbReference>
<evidence type="ECO:0000256" key="1">
    <source>
        <dbReference type="SAM" id="MobiDB-lite"/>
    </source>
</evidence>
<gene>
    <name evidence="3" type="ORF">GCM10009560_08780</name>
</gene>
<feature type="region of interest" description="Disordered" evidence="1">
    <location>
        <begin position="1"/>
        <end position="21"/>
    </location>
</feature>
<evidence type="ECO:0000256" key="2">
    <source>
        <dbReference type="SAM" id="Phobius"/>
    </source>
</evidence>
<dbReference type="InterPro" id="IPR047789">
    <property type="entry name" value="CU044_5270-like"/>
</dbReference>
<keyword evidence="4" id="KW-1185">Reference proteome</keyword>
<name>A0ABN1NRG5_9ACTN</name>
<protein>
    <submittedName>
        <fullName evidence="3">CU044_5270 family protein</fullName>
    </submittedName>
</protein>
<feature type="region of interest" description="Disordered" evidence="1">
    <location>
        <begin position="346"/>
        <end position="367"/>
    </location>
</feature>
<keyword evidence="2" id="KW-1133">Transmembrane helix</keyword>
<reference evidence="3 4" key="1">
    <citation type="journal article" date="2019" name="Int. J. Syst. Evol. Microbiol.">
        <title>The Global Catalogue of Microorganisms (GCM) 10K type strain sequencing project: providing services to taxonomists for standard genome sequencing and annotation.</title>
        <authorList>
            <consortium name="The Broad Institute Genomics Platform"/>
            <consortium name="The Broad Institute Genome Sequencing Center for Infectious Disease"/>
            <person name="Wu L."/>
            <person name="Ma J."/>
        </authorList>
    </citation>
    <scope>NUCLEOTIDE SEQUENCE [LARGE SCALE GENOMIC DNA]</scope>
    <source>
        <strain evidence="3 4">JCM 11136</strain>
    </source>
</reference>
<comment type="caution">
    <text evidence="3">The sequence shown here is derived from an EMBL/GenBank/DDBJ whole genome shotgun (WGS) entry which is preliminary data.</text>
</comment>
<evidence type="ECO:0000313" key="4">
    <source>
        <dbReference type="Proteomes" id="UP001501578"/>
    </source>
</evidence>
<accession>A0ABN1NRG5</accession>
<evidence type="ECO:0000313" key="3">
    <source>
        <dbReference type="EMBL" id="GAA0914924.1"/>
    </source>
</evidence>
<dbReference type="NCBIfam" id="NF038083">
    <property type="entry name" value="CU044_5270_fam"/>
    <property type="match status" value="1"/>
</dbReference>
<keyword evidence="2" id="KW-0472">Membrane</keyword>
<dbReference type="RefSeq" id="WP_343948376.1">
    <property type="nucleotide sequence ID" value="NZ_BAAAHQ010000002.1"/>
</dbReference>
<feature type="transmembrane region" description="Helical" evidence="2">
    <location>
        <begin position="48"/>
        <end position="67"/>
    </location>
</feature>
<organism evidence="3 4">
    <name type="scientific">Nonomuraea longicatena</name>
    <dbReference type="NCBI Taxonomy" id="83682"/>
    <lineage>
        <taxon>Bacteria</taxon>
        <taxon>Bacillati</taxon>
        <taxon>Actinomycetota</taxon>
        <taxon>Actinomycetes</taxon>
        <taxon>Streptosporangiales</taxon>
        <taxon>Streptosporangiaceae</taxon>
        <taxon>Nonomuraea</taxon>
    </lineage>
</organism>
<keyword evidence="2" id="KW-0812">Transmembrane</keyword>
<dbReference type="EMBL" id="BAAAHQ010000002">
    <property type="protein sequence ID" value="GAA0914924.1"/>
    <property type="molecule type" value="Genomic_DNA"/>
</dbReference>
<proteinExistence type="predicted"/>
<sequence length="367" mass="39492">MNPLDELRAARPAHLGETAPADARTRTDELAYAMAQEREGRSRPKTRVWGLSLLGAAAAATAITLVGTDLVGGTAPRAPTPPVASAEKTPGGTAVTTLSAQQVLLAAAEKAEKEPETSGKYWHVRTEQRNLVVTDGGYVMEHRSFGEQWTTENGVWGHMQSLGTRPVSDEDQRAWEAAGSPKMVRIPIPGRPGDAKLLDVPPGKPLTGHEKGKEIFWLGRNVTMADLRKLPEDADKLRAWLLPYFDSPQNDVPGNKDEWLFEVTSGLITAMPVSPEVRGAAFRMLADLPSVDTVGEVTDAAGRTGSAVAMRVRTADGEFQQRLLIDTDTGRALARESVVIDRKGLEPGTVSSSETVTEAGWTDSRKG</sequence>